<gene>
    <name evidence="1" type="ORF">FSO04_31695</name>
    <name evidence="3" type="ORF">NIE36_36720</name>
    <name evidence="2" type="ORF">OSB80_36805</name>
</gene>
<organism evidence="1 4">
    <name type="scientific">Paraburkholderia madseniana</name>
    <dbReference type="NCBI Taxonomy" id="2599607"/>
    <lineage>
        <taxon>Bacteria</taxon>
        <taxon>Pseudomonadati</taxon>
        <taxon>Pseudomonadota</taxon>
        <taxon>Betaproteobacteria</taxon>
        <taxon>Burkholderiales</taxon>
        <taxon>Burkholderiaceae</taxon>
        <taxon>Paraburkholderia</taxon>
    </lineage>
</organism>
<dbReference type="Proteomes" id="UP001242288">
    <property type="component" value="Unassembled WGS sequence"/>
</dbReference>
<evidence type="ECO:0000313" key="1">
    <source>
        <dbReference type="EMBL" id="KAE8755945.1"/>
    </source>
</evidence>
<evidence type="ECO:0000313" key="3">
    <source>
        <dbReference type="EMBL" id="MDQ6412674.1"/>
    </source>
</evidence>
<accession>A0A6N6W5P3</accession>
<dbReference type="OrthoDB" id="5666689at2"/>
<dbReference type="AlphaFoldDB" id="A0A6N6W5P3"/>
<dbReference type="EMBL" id="JAMXWF010000046">
    <property type="protein sequence ID" value="MDQ6412674.1"/>
    <property type="molecule type" value="Genomic_DNA"/>
</dbReference>
<reference evidence="2 5" key="2">
    <citation type="submission" date="2022-11" db="EMBL/GenBank/DDBJ databases">
        <title>PHB producers.</title>
        <authorList>
            <person name="Besaury L."/>
        </authorList>
    </citation>
    <scope>NUCLEOTIDE SEQUENCE [LARGE SCALE GENOMIC DNA]</scope>
    <source>
        <strain evidence="2 5">SEWS6</strain>
    </source>
</reference>
<dbReference type="EMBL" id="JAPKHW010000046">
    <property type="protein sequence ID" value="MCX4150859.1"/>
    <property type="molecule type" value="Genomic_DNA"/>
</dbReference>
<keyword evidence="5" id="KW-1185">Reference proteome</keyword>
<dbReference type="RefSeq" id="WP_154565545.1">
    <property type="nucleotide sequence ID" value="NZ_JAMXWF010000046.1"/>
</dbReference>
<evidence type="ECO:0000313" key="5">
    <source>
        <dbReference type="Proteomes" id="UP001209412"/>
    </source>
</evidence>
<reference evidence="1 4" key="1">
    <citation type="journal article" date="2020" name="Int. J. Syst. Evol. Microbiol.">
        <title>Paraburkholderia madseniana sp. nov., a phenolic acid-degrading bacterium isolated from acidic forest soil.</title>
        <authorList>
            <person name="Wilhelm R.C."/>
            <person name="Murphy S.J.L."/>
            <person name="Feriancek N.M."/>
            <person name="Karasz D.C."/>
            <person name="DeRito C.M."/>
            <person name="Newman J.D."/>
            <person name="Buckley D.H."/>
        </authorList>
    </citation>
    <scope>NUCLEOTIDE SEQUENCE [LARGE SCALE GENOMIC DNA]</scope>
    <source>
        <strain evidence="1 4">RP11</strain>
    </source>
</reference>
<proteinExistence type="predicted"/>
<dbReference type="Proteomes" id="UP000463700">
    <property type="component" value="Unassembled WGS sequence"/>
</dbReference>
<dbReference type="EMBL" id="VOSW01000075">
    <property type="protein sequence ID" value="KAE8755945.1"/>
    <property type="molecule type" value="Genomic_DNA"/>
</dbReference>
<comment type="caution">
    <text evidence="1">The sequence shown here is derived from an EMBL/GenBank/DDBJ whole genome shotgun (WGS) entry which is preliminary data.</text>
</comment>
<protein>
    <submittedName>
        <fullName evidence="1">Uncharacterized protein</fullName>
    </submittedName>
</protein>
<sequence length="89" mass="9696">MRAANNSQYGEIVATGVVVPLNANTPATAVYDTTGMKTVSDSLGNYLVQDPSMLATPSRALQDLIQQNTGGTNRLRWTYFTIFLKTKLI</sequence>
<evidence type="ECO:0000313" key="2">
    <source>
        <dbReference type="EMBL" id="MCX4150859.1"/>
    </source>
</evidence>
<name>A0A6N6W5P3_9BURK</name>
<dbReference type="Proteomes" id="UP001209412">
    <property type="component" value="Unassembled WGS sequence"/>
</dbReference>
<evidence type="ECO:0000313" key="4">
    <source>
        <dbReference type="Proteomes" id="UP000463700"/>
    </source>
</evidence>